<keyword evidence="5" id="KW-1185">Reference proteome</keyword>
<feature type="compositionally biased region" description="Acidic residues" evidence="1">
    <location>
        <begin position="215"/>
        <end position="230"/>
    </location>
</feature>
<dbReference type="Pfam" id="PF08766">
    <property type="entry name" value="DEK_C"/>
    <property type="match status" value="1"/>
</dbReference>
<dbReference type="PANTHER" id="PTHR13844">
    <property type="entry name" value="SWI/SNF-RELATED MATRIX-ASSOCIATED ACTIN-DEPENDENT REGULATOR OF CHROMATIN SUBFAMILY D"/>
    <property type="match status" value="1"/>
</dbReference>
<gene>
    <name evidence="4" type="ORF">CEUSTIGMA_g8000.t1</name>
</gene>
<feature type="region of interest" description="Disordered" evidence="1">
    <location>
        <begin position="193"/>
        <end position="255"/>
    </location>
</feature>
<feature type="domain" description="DM2" evidence="2">
    <location>
        <begin position="118"/>
        <end position="194"/>
    </location>
</feature>
<dbReference type="SUPFAM" id="SSF109715">
    <property type="entry name" value="DEK C-terminal domain"/>
    <property type="match status" value="1"/>
</dbReference>
<feature type="compositionally biased region" description="Basic and acidic residues" evidence="1">
    <location>
        <begin position="8"/>
        <end position="31"/>
    </location>
</feature>
<dbReference type="PROSITE" id="PS51925">
    <property type="entry name" value="SWIB_MDM2"/>
    <property type="match status" value="2"/>
</dbReference>
<dbReference type="STRING" id="1157962.A0A250XBV6"/>
<dbReference type="InterPro" id="IPR036885">
    <property type="entry name" value="SWIB_MDM2_dom_sf"/>
</dbReference>
<dbReference type="EMBL" id="BEGY01000054">
    <property type="protein sequence ID" value="GAX80563.1"/>
    <property type="molecule type" value="Genomic_DNA"/>
</dbReference>
<dbReference type="Proteomes" id="UP000232323">
    <property type="component" value="Unassembled WGS sequence"/>
</dbReference>
<feature type="domain" description="DEK-C" evidence="3">
    <location>
        <begin position="33"/>
        <end position="88"/>
    </location>
</feature>
<dbReference type="OrthoDB" id="10251073at2759"/>
<dbReference type="SUPFAM" id="SSF47592">
    <property type="entry name" value="SWIB/MDM2 domain"/>
    <property type="match status" value="2"/>
</dbReference>
<dbReference type="InterPro" id="IPR003121">
    <property type="entry name" value="SWIB_MDM2_domain"/>
</dbReference>
<evidence type="ECO:0000313" key="4">
    <source>
        <dbReference type="EMBL" id="GAX80563.1"/>
    </source>
</evidence>
<name>A0A250XBV6_9CHLO</name>
<organism evidence="4 5">
    <name type="scientific">Chlamydomonas eustigma</name>
    <dbReference type="NCBI Taxonomy" id="1157962"/>
    <lineage>
        <taxon>Eukaryota</taxon>
        <taxon>Viridiplantae</taxon>
        <taxon>Chlorophyta</taxon>
        <taxon>core chlorophytes</taxon>
        <taxon>Chlorophyceae</taxon>
        <taxon>CS clade</taxon>
        <taxon>Chlamydomonadales</taxon>
        <taxon>Chlamydomonadaceae</taxon>
        <taxon>Chlamydomonas</taxon>
    </lineage>
</organism>
<dbReference type="Gene3D" id="1.10.10.60">
    <property type="entry name" value="Homeodomain-like"/>
    <property type="match status" value="1"/>
</dbReference>
<dbReference type="PROSITE" id="PS51998">
    <property type="entry name" value="DEK_C"/>
    <property type="match status" value="1"/>
</dbReference>
<proteinExistence type="predicted"/>
<evidence type="ECO:0000259" key="2">
    <source>
        <dbReference type="PROSITE" id="PS51925"/>
    </source>
</evidence>
<feature type="region of interest" description="Disordered" evidence="1">
    <location>
        <begin position="1"/>
        <end position="37"/>
    </location>
</feature>
<reference evidence="4 5" key="1">
    <citation type="submission" date="2017-08" db="EMBL/GenBank/DDBJ databases">
        <title>Acidophilic green algal genome provides insights into adaptation to an acidic environment.</title>
        <authorList>
            <person name="Hirooka S."/>
            <person name="Hirose Y."/>
            <person name="Kanesaki Y."/>
            <person name="Higuchi S."/>
            <person name="Fujiwara T."/>
            <person name="Onuma R."/>
            <person name="Era A."/>
            <person name="Ohbayashi R."/>
            <person name="Uzuka A."/>
            <person name="Nozaki H."/>
            <person name="Yoshikawa H."/>
            <person name="Miyagishima S.Y."/>
        </authorList>
    </citation>
    <scope>NUCLEOTIDE SEQUENCE [LARGE SCALE GENOMIC DNA]</scope>
    <source>
        <strain evidence="4 5">NIES-2499</strain>
    </source>
</reference>
<dbReference type="InterPro" id="IPR014876">
    <property type="entry name" value="DEK_C"/>
</dbReference>
<evidence type="ECO:0000256" key="1">
    <source>
        <dbReference type="SAM" id="MobiDB-lite"/>
    </source>
</evidence>
<evidence type="ECO:0000313" key="5">
    <source>
        <dbReference type="Proteomes" id="UP000232323"/>
    </source>
</evidence>
<evidence type="ECO:0000259" key="3">
    <source>
        <dbReference type="PROSITE" id="PS51998"/>
    </source>
</evidence>
<dbReference type="AlphaFoldDB" id="A0A250XBV6"/>
<accession>A0A250XBV6</accession>
<evidence type="ECO:0008006" key="6">
    <source>
        <dbReference type="Google" id="ProtNLM"/>
    </source>
</evidence>
<dbReference type="Pfam" id="PF02201">
    <property type="entry name" value="SWIB"/>
    <property type="match status" value="2"/>
</dbReference>
<dbReference type="SMART" id="SM00151">
    <property type="entry name" value="SWIB"/>
    <property type="match status" value="2"/>
</dbReference>
<comment type="caution">
    <text evidence="4">The sequence shown here is derived from an EMBL/GenBank/DDBJ whole genome shotgun (WGS) entry which is preliminary data.</text>
</comment>
<dbReference type="CDD" id="cd10567">
    <property type="entry name" value="SWIB-MDM2_like"/>
    <property type="match status" value="2"/>
</dbReference>
<feature type="domain" description="DM2" evidence="2">
    <location>
        <begin position="253"/>
        <end position="331"/>
    </location>
</feature>
<sequence>MEAGIKIEVTEPKDEQNDTKLEPSDSRRDPMELPDTSKVLERLRQILSTVNLDETTEKMLRIMLEKEFGTDLTHLKSDIRKEVEAYLEEQAVDGGQEEKEEAAGEATGGKKKRKAGGGFTKLIRLSPALSTFLGVEAESRPQVVKRIWDYIKANNLQKPQDKRKIILDDKLRTIFSGAITMFSMNAQLSKHFLDDDESGAPTKSKSKKKSKRNEDEEDEEDNDDDDDEDGEYKAPKSKKSSKASSSGNGGGGGFTRPYKLSSDLMGLTGVSEMSRPQLTKFFTNYFKENNLLDPSNRSMVLCNEKLKSLFQVETFKAFGQLQKLVTPHLSKD</sequence>
<dbReference type="InterPro" id="IPR019835">
    <property type="entry name" value="SWIB_domain"/>
</dbReference>
<feature type="region of interest" description="Disordered" evidence="1">
    <location>
        <begin position="91"/>
        <end position="113"/>
    </location>
</feature>
<dbReference type="Gene3D" id="1.10.245.10">
    <property type="entry name" value="SWIB/MDM2 domain"/>
    <property type="match status" value="2"/>
</dbReference>
<protein>
    <recommendedName>
        <fullName evidence="6">DM2 domain-containing protein</fullName>
    </recommendedName>
</protein>